<comment type="similarity">
    <text evidence="7">Belongs to the phycobilisome linker protein family.</text>
</comment>
<organism evidence="10 11">
    <name type="scientific">Pseudanabaena yagii GIHE-NHR1</name>
    <dbReference type="NCBI Taxonomy" id="2722753"/>
    <lineage>
        <taxon>Bacteria</taxon>
        <taxon>Bacillati</taxon>
        <taxon>Cyanobacteriota</taxon>
        <taxon>Cyanophyceae</taxon>
        <taxon>Pseudanabaenales</taxon>
        <taxon>Pseudanabaenaceae</taxon>
        <taxon>Pseudanabaena</taxon>
        <taxon>Pseudanabaena yagii</taxon>
    </lineage>
</organism>
<gene>
    <name evidence="10" type="ORF">HC246_00295</name>
</gene>
<evidence type="ECO:0000313" key="10">
    <source>
        <dbReference type="EMBL" id="NMF56505.1"/>
    </source>
</evidence>
<keyword evidence="6" id="KW-0472">Membrane</keyword>
<dbReference type="Pfam" id="PF01383">
    <property type="entry name" value="CpcD"/>
    <property type="match status" value="1"/>
</dbReference>
<evidence type="ECO:0000256" key="1">
    <source>
        <dbReference type="ARBA" id="ARBA00004445"/>
    </source>
</evidence>
<dbReference type="InterPro" id="IPR008213">
    <property type="entry name" value="CpcD-like_dom"/>
</dbReference>
<proteinExistence type="inferred from homology"/>
<evidence type="ECO:0000259" key="8">
    <source>
        <dbReference type="PROSITE" id="PS51441"/>
    </source>
</evidence>
<sequence length="272" mass="30363">MAITNAASQLGTAAYSNASPLELRSHFSADDAKVVINAVYRHVLGNDHILSSERLVGLESLLTNGQISVREFVRGVAKSELYKTKFLYPNFHSRVIELNFKHLLGRAPYSEAELIEHLDRYQNEGYDADIDSYIDSDEYDSSFGDSVVPYFRGFNNKVGDRTVGFTRIFRLYHGYASSDRAHSKNRSTWLSTELAQNSASAIRTPGFGLGLAGNTSDDRGQLYRVSVIQANNGRTTQIRRSATEYLVPYDQLSSTMQRLSKRGGRITQVSLA</sequence>
<evidence type="ECO:0000313" key="11">
    <source>
        <dbReference type="Proteomes" id="UP000738376"/>
    </source>
</evidence>
<evidence type="ECO:0000256" key="6">
    <source>
        <dbReference type="ARBA" id="ARBA00023136"/>
    </source>
</evidence>
<dbReference type="EMBL" id="JAAVJL010000001">
    <property type="protein sequence ID" value="NMF56505.1"/>
    <property type="molecule type" value="Genomic_DNA"/>
</dbReference>
<keyword evidence="5" id="KW-0793">Thylakoid</keyword>
<name>A0ABX1LMX3_9CYAN</name>
<evidence type="ECO:0000256" key="5">
    <source>
        <dbReference type="ARBA" id="ARBA00023078"/>
    </source>
</evidence>
<evidence type="ECO:0000256" key="4">
    <source>
        <dbReference type="ARBA" id="ARBA00022738"/>
    </source>
</evidence>
<feature type="domain" description="CpcD-like" evidence="8">
    <location>
        <begin position="220"/>
        <end position="272"/>
    </location>
</feature>
<evidence type="ECO:0000256" key="7">
    <source>
        <dbReference type="PROSITE-ProRule" id="PRU00775"/>
    </source>
</evidence>
<evidence type="ECO:0000259" key="9">
    <source>
        <dbReference type="PROSITE" id="PS51445"/>
    </source>
</evidence>
<keyword evidence="3" id="KW-0042">Antenna complex</keyword>
<comment type="caution">
    <text evidence="10">The sequence shown here is derived from an EMBL/GenBank/DDBJ whole genome shotgun (WGS) entry which is preliminary data.</text>
</comment>
<dbReference type="InterPro" id="IPR016470">
    <property type="entry name" value="Phycobilisome"/>
</dbReference>
<dbReference type="InterPro" id="IPR038255">
    <property type="entry name" value="PBS_linker_sf"/>
</dbReference>
<dbReference type="InterPro" id="IPR001297">
    <property type="entry name" value="PBS_linker_dom"/>
</dbReference>
<dbReference type="RefSeq" id="WP_169361643.1">
    <property type="nucleotide sequence ID" value="NZ_JAAVJL010000001.1"/>
</dbReference>
<dbReference type="PANTHER" id="PTHR34011:SF6">
    <property type="entry name" value="PHYCOBILIPROTEIN APCE"/>
    <property type="match status" value="1"/>
</dbReference>
<dbReference type="Pfam" id="PF00427">
    <property type="entry name" value="PBS_linker_poly"/>
    <property type="match status" value="1"/>
</dbReference>
<keyword evidence="11" id="KW-1185">Reference proteome</keyword>
<protein>
    <submittedName>
        <fullName evidence="10">Photosystem I reaction center subunit XII</fullName>
    </submittedName>
</protein>
<dbReference type="Proteomes" id="UP000738376">
    <property type="component" value="Unassembled WGS sequence"/>
</dbReference>
<dbReference type="PIRSF" id="PIRSF005898">
    <property type="entry name" value="Phycobilisome_CpeC/CpcI"/>
    <property type="match status" value="1"/>
</dbReference>
<evidence type="ECO:0000256" key="3">
    <source>
        <dbReference type="ARBA" id="ARBA00022549"/>
    </source>
</evidence>
<dbReference type="Gene3D" id="1.10.3130.20">
    <property type="entry name" value="Phycobilisome linker domain"/>
    <property type="match status" value="1"/>
</dbReference>
<evidence type="ECO:0000256" key="2">
    <source>
        <dbReference type="ARBA" id="ARBA00022531"/>
    </source>
</evidence>
<dbReference type="PROSITE" id="PS51441">
    <property type="entry name" value="CPCD_LIKE"/>
    <property type="match status" value="1"/>
</dbReference>
<keyword evidence="4 7" id="KW-0605">Phycobilisome</keyword>
<reference evidence="10 11" key="1">
    <citation type="submission" date="2020-03" db="EMBL/GenBank/DDBJ databases">
        <title>Draft Genome Sequence of 2-Methylisoborneol Producing Pseudanabaena yagii Strain GIHE-NHR1 Isolated from North Han River in South Korea.</title>
        <authorList>
            <person name="Jeong J."/>
        </authorList>
    </citation>
    <scope>NUCLEOTIDE SEQUENCE [LARGE SCALE GENOMIC DNA]</scope>
    <source>
        <strain evidence="10 11">GIHE-NHR1</strain>
    </source>
</reference>
<dbReference type="PANTHER" id="PTHR34011">
    <property type="entry name" value="PHYCOBILISOME 32.1 KDA LINKER POLYPEPTIDE, PHYCOCYANIN-ASSOCIATED, ROD 2-RELATED"/>
    <property type="match status" value="1"/>
</dbReference>
<dbReference type="SMART" id="SM01094">
    <property type="entry name" value="CpcD"/>
    <property type="match status" value="1"/>
</dbReference>
<keyword evidence="2" id="KW-0602">Photosynthesis</keyword>
<accession>A0ABX1LMX3</accession>
<comment type="subcellular location">
    <subcellularLocation>
        <location evidence="1">Cellular thylakoid membrane</location>
        <topology evidence="1">Peripheral membrane protein</topology>
        <orientation evidence="1">Cytoplasmic side</orientation>
    </subcellularLocation>
</comment>
<feature type="domain" description="PBS-linker" evidence="9">
    <location>
        <begin position="1"/>
        <end position="180"/>
    </location>
</feature>
<dbReference type="PROSITE" id="PS51445">
    <property type="entry name" value="PBS_LINKER"/>
    <property type="match status" value="1"/>
</dbReference>